<dbReference type="EMBL" id="CP151504">
    <property type="protein sequence ID" value="WZN61828.1"/>
    <property type="molecule type" value="Genomic_DNA"/>
</dbReference>
<evidence type="ECO:0000313" key="1">
    <source>
        <dbReference type="EMBL" id="WZN61828.1"/>
    </source>
</evidence>
<accession>A0AAX4P7C8</accession>
<evidence type="ECO:0000313" key="2">
    <source>
        <dbReference type="Proteomes" id="UP001472866"/>
    </source>
</evidence>
<dbReference type="AlphaFoldDB" id="A0AAX4P7C8"/>
<name>A0AAX4P7C8_9CHLO</name>
<reference evidence="1 2" key="1">
    <citation type="submission" date="2024-03" db="EMBL/GenBank/DDBJ databases">
        <title>Complete genome sequence of the green alga Chloropicon roscoffensis RCC1871.</title>
        <authorList>
            <person name="Lemieux C."/>
            <person name="Pombert J.-F."/>
            <person name="Otis C."/>
            <person name="Turmel M."/>
        </authorList>
    </citation>
    <scope>NUCLEOTIDE SEQUENCE [LARGE SCALE GENOMIC DNA]</scope>
    <source>
        <strain evidence="1 2">RCC1871</strain>
    </source>
</reference>
<dbReference type="GO" id="GO:0005737">
    <property type="term" value="C:cytoplasm"/>
    <property type="evidence" value="ECO:0007669"/>
    <property type="project" value="TreeGrafter"/>
</dbReference>
<organism evidence="1 2">
    <name type="scientific">Chloropicon roscoffensis</name>
    <dbReference type="NCBI Taxonomy" id="1461544"/>
    <lineage>
        <taxon>Eukaryota</taxon>
        <taxon>Viridiplantae</taxon>
        <taxon>Chlorophyta</taxon>
        <taxon>Chloropicophyceae</taxon>
        <taxon>Chloropicales</taxon>
        <taxon>Chloropicaceae</taxon>
        <taxon>Chloropicon</taxon>
    </lineage>
</organism>
<dbReference type="PANTHER" id="PTHR13244">
    <property type="entry name" value="ZINC FINGER MYND DOMAIN CONTAINING PROTEIN 10"/>
    <property type="match status" value="1"/>
</dbReference>
<proteinExistence type="predicted"/>
<sequence length="590" mass="66090">MDAGSGMGVPQLITPYEAEHKIQGLENLGIELVGSTQYMQQCRTIEELNLQAHHNAMNQTDEFVSDLLVTLDKIPILIHELLVVEVWKQKVFPKLEQTFASSAMSVPCYLILQHEVQLINLLECTLFHKHAVESTNGDVIVELVDYCYRRLVYLNGEARDHVERTNLDQELTVKEVMGATPEQELSKKVDEIKFTCSLCSLAVLRYLTDYLGGLDPGVMARLLDTHDVCMSLIPLVEDPPWFRVSNRTNRPEAFEDNGWRELKGDDRLRVNKHAAQVWLALNNLVVDPECRKKYTWTNYSTEQLSHLKRHFNELMFDQIPVLKDLARVTDEVILGASYNKEEVMKSSLIIEQIPEIFDSLASRPEEAYNRIAQKQAKDYFDPVDGEAIKSTKTQLESMLKSFEFLATMEDEVKGKGAGAQASAGEGSGREDEVVVKVHKRVSEKGDHWEQVIDLCLKRNAKKDPEEVEQPAKDLGITIKGLRHRVKISKRSKTGTSTPLPDKGKITVSQGGNTATATYEIPRRESAPKVFWISVGNLGVNKFALQLKSKMVEAVGGAGDGDAISPTYVPEGGALTVVSEGQTNFVVPQQQ</sequence>
<keyword evidence="2" id="KW-1185">Reference proteome</keyword>
<dbReference type="PANTHER" id="PTHR13244:SF7">
    <property type="entry name" value="ZINC FINGER MYND DOMAIN-CONTAINING PROTEIN 10"/>
    <property type="match status" value="1"/>
</dbReference>
<gene>
    <name evidence="1" type="ORF">HKI87_04g33630</name>
</gene>
<dbReference type="Proteomes" id="UP001472866">
    <property type="component" value="Chromosome 04"/>
</dbReference>
<protein>
    <submittedName>
        <fullName evidence="1">Zinc finger MYND domain-containing protein</fullName>
    </submittedName>
</protein>
<dbReference type="InterPro" id="IPR052298">
    <property type="entry name" value="ZMYND10"/>
</dbReference>